<comment type="similarity">
    <text evidence="2">Belongs to the enoyl-CoA hydratase/isomerase family.</text>
</comment>
<dbReference type="SUPFAM" id="SSF52096">
    <property type="entry name" value="ClpP/crotonase"/>
    <property type="match status" value="1"/>
</dbReference>
<dbReference type="PANTHER" id="PTHR11941:SF169">
    <property type="entry name" value="(7AS)-7A-METHYL-1,5-DIOXO-2,3,5,6,7,7A-HEXAHYDRO-1H-INDENE-CARBOXYL-COA HYDROLASE"/>
    <property type="match status" value="1"/>
</dbReference>
<evidence type="ECO:0000256" key="9">
    <source>
        <dbReference type="ARBA" id="ARBA00073436"/>
    </source>
</evidence>
<dbReference type="InterPro" id="IPR014748">
    <property type="entry name" value="Enoyl-CoA_hydra_C"/>
</dbReference>
<evidence type="ECO:0000256" key="4">
    <source>
        <dbReference type="ARBA" id="ARBA00023098"/>
    </source>
</evidence>
<dbReference type="InterPro" id="IPR029045">
    <property type="entry name" value="ClpP/crotonase-like_dom_sf"/>
</dbReference>
<dbReference type="GO" id="GO:0006635">
    <property type="term" value="P:fatty acid beta-oxidation"/>
    <property type="evidence" value="ECO:0007669"/>
    <property type="project" value="TreeGrafter"/>
</dbReference>
<dbReference type="EMBL" id="LZKQ01000143">
    <property type="protein sequence ID" value="OBI84006.1"/>
    <property type="molecule type" value="Genomic_DNA"/>
</dbReference>
<dbReference type="OrthoDB" id="8452484at2"/>
<evidence type="ECO:0000313" key="10">
    <source>
        <dbReference type="EMBL" id="OBI84006.1"/>
    </source>
</evidence>
<dbReference type="Proteomes" id="UP000093795">
    <property type="component" value="Unassembled WGS sequence"/>
</dbReference>
<evidence type="ECO:0000256" key="1">
    <source>
        <dbReference type="ARBA" id="ARBA00002994"/>
    </source>
</evidence>
<dbReference type="FunFam" id="3.90.226.10:FF:000009">
    <property type="entry name" value="Carnitinyl-CoA dehydratase"/>
    <property type="match status" value="1"/>
</dbReference>
<evidence type="ECO:0000256" key="5">
    <source>
        <dbReference type="ARBA" id="ARBA00023239"/>
    </source>
</evidence>
<dbReference type="RefSeq" id="WP_065121063.1">
    <property type="nucleotide sequence ID" value="NZ_LZKQ01000143.1"/>
</dbReference>
<proteinExistence type="inferred from homology"/>
<dbReference type="EC" id="4.2.1.17" evidence="3"/>
<accession>A0A1A3CDT6</accession>
<name>A0A1A3CDT6_MYCAS</name>
<keyword evidence="4" id="KW-0443">Lipid metabolism</keyword>
<organism evidence="10 11">
    <name type="scientific">Mycobacterium asiaticum</name>
    <dbReference type="NCBI Taxonomy" id="1790"/>
    <lineage>
        <taxon>Bacteria</taxon>
        <taxon>Bacillati</taxon>
        <taxon>Actinomycetota</taxon>
        <taxon>Actinomycetes</taxon>
        <taxon>Mycobacteriales</taxon>
        <taxon>Mycobacteriaceae</taxon>
        <taxon>Mycobacterium</taxon>
    </lineage>
</organism>
<comment type="function">
    <text evidence="1">Could possibly oxidize fatty acids using specific components.</text>
</comment>
<evidence type="ECO:0000313" key="11">
    <source>
        <dbReference type="Proteomes" id="UP000093795"/>
    </source>
</evidence>
<comment type="caution">
    <text evidence="10">The sequence shown here is derived from an EMBL/GenBank/DDBJ whole genome shotgun (WGS) entry which is preliminary data.</text>
</comment>
<evidence type="ECO:0000256" key="3">
    <source>
        <dbReference type="ARBA" id="ARBA00012076"/>
    </source>
</evidence>
<dbReference type="Gene3D" id="3.90.226.10">
    <property type="entry name" value="2-enoyl-CoA Hydratase, Chain A, domain 1"/>
    <property type="match status" value="1"/>
</dbReference>
<dbReference type="AlphaFoldDB" id="A0A1A3CDT6"/>
<dbReference type="InterPro" id="IPR001753">
    <property type="entry name" value="Enoyl-CoA_hydra/iso"/>
</dbReference>
<evidence type="ECO:0000256" key="7">
    <source>
        <dbReference type="ARBA" id="ARBA00023717"/>
    </source>
</evidence>
<protein>
    <recommendedName>
        <fullName evidence="8">Probable enoyl-CoA hydratase EchA17</fullName>
        <ecNumber evidence="3">4.2.1.17</ecNumber>
    </recommendedName>
    <alternativeName>
        <fullName evidence="9">Probable enoyl-CoA hydratase echA17</fullName>
    </alternativeName>
</protein>
<sequence>MSEFVSVVVSDGTQDAGLAMLLLSRPPTNAMTRQVYREIVSAAGELGRREDVAAVILFGGHEIFSAGDDMPELRTLTAAEVATAARARHEAIDAVAAIPKPTVAAITGYALGAGLTLALAADWRVSGDNVKFGATEILAGLIPGGGGMARLTHAVGASRAKELVFSGRFFDAEEALALGLIDDMVAPDAVYDAAANWARRFLDGPPHALAAAKAGINAASDDGGDSERLAAEIRRYVDVFAAGQGTHAEGDRNGG</sequence>
<dbReference type="eggNOG" id="COG1024">
    <property type="taxonomic scope" value="Bacteria"/>
</dbReference>
<dbReference type="Gene3D" id="1.10.12.10">
    <property type="entry name" value="Lyase 2-enoyl-coa Hydratase, Chain A, domain 2"/>
    <property type="match status" value="1"/>
</dbReference>
<dbReference type="NCBIfam" id="NF004524">
    <property type="entry name" value="PRK05869.1"/>
    <property type="match status" value="1"/>
</dbReference>
<keyword evidence="5" id="KW-0456">Lyase</keyword>
<evidence type="ECO:0000256" key="6">
    <source>
        <dbReference type="ARBA" id="ARBA00023709"/>
    </source>
</evidence>
<dbReference type="CDD" id="cd06558">
    <property type="entry name" value="crotonase-like"/>
    <property type="match status" value="1"/>
</dbReference>
<gene>
    <name evidence="10" type="ORF">A9X01_19915</name>
</gene>
<dbReference type="PANTHER" id="PTHR11941">
    <property type="entry name" value="ENOYL-COA HYDRATASE-RELATED"/>
    <property type="match status" value="1"/>
</dbReference>
<comment type="catalytic activity">
    <reaction evidence="7">
        <text>a 4-saturated-(3S)-3-hydroxyacyl-CoA = a (3E)-enoyl-CoA + H2O</text>
        <dbReference type="Rhea" id="RHEA:20724"/>
        <dbReference type="ChEBI" id="CHEBI:15377"/>
        <dbReference type="ChEBI" id="CHEBI:58521"/>
        <dbReference type="ChEBI" id="CHEBI:137480"/>
        <dbReference type="EC" id="4.2.1.17"/>
    </reaction>
</comment>
<evidence type="ECO:0000256" key="8">
    <source>
        <dbReference type="ARBA" id="ARBA00039456"/>
    </source>
</evidence>
<evidence type="ECO:0000256" key="2">
    <source>
        <dbReference type="ARBA" id="ARBA00005254"/>
    </source>
</evidence>
<dbReference type="STRING" id="1790.A5645_09345"/>
<comment type="catalytic activity">
    <reaction evidence="6">
        <text>a (3S)-3-hydroxyacyl-CoA = a (2E)-enoyl-CoA + H2O</text>
        <dbReference type="Rhea" id="RHEA:16105"/>
        <dbReference type="ChEBI" id="CHEBI:15377"/>
        <dbReference type="ChEBI" id="CHEBI:57318"/>
        <dbReference type="ChEBI" id="CHEBI:58856"/>
        <dbReference type="EC" id="4.2.1.17"/>
    </reaction>
</comment>
<dbReference type="GO" id="GO:0004300">
    <property type="term" value="F:enoyl-CoA hydratase activity"/>
    <property type="evidence" value="ECO:0007669"/>
    <property type="project" value="UniProtKB-EC"/>
</dbReference>
<reference evidence="10 11" key="1">
    <citation type="submission" date="2016-06" db="EMBL/GenBank/DDBJ databases">
        <authorList>
            <person name="Kjaerup R.B."/>
            <person name="Dalgaard T.S."/>
            <person name="Juul-Madsen H.R."/>
        </authorList>
    </citation>
    <scope>NUCLEOTIDE SEQUENCE [LARGE SCALE GENOMIC DNA]</scope>
    <source>
        <strain evidence="10 11">1081914.2</strain>
    </source>
</reference>
<dbReference type="Pfam" id="PF00378">
    <property type="entry name" value="ECH_1"/>
    <property type="match status" value="1"/>
</dbReference>